<dbReference type="EMBL" id="BKCJ011261398">
    <property type="protein sequence ID" value="GFD11802.1"/>
    <property type="molecule type" value="Genomic_DNA"/>
</dbReference>
<sequence>AADFWFRRALLAGQAFGESHHAARVVFADATAFNAGRQSVPAVGRNHCCRRVVKPLIRWPIQEVADKKTPRPAGCFSSRVDAYGTSLSSSALSRTAPLSALVASRAYALRAVVTLRGRDSTGFQPFLSCSARRAAISSSEINRLIPRFGMSISTLSPSRTRPIAPPAAASGEAWPMDRPEVPPEKRPSVNSAQALPRPLDFRYDVG</sequence>
<evidence type="ECO:0000313" key="2">
    <source>
        <dbReference type="EMBL" id="GFD11802.1"/>
    </source>
</evidence>
<proteinExistence type="predicted"/>
<name>A0A699TM35_TANCI</name>
<comment type="caution">
    <text evidence="2">The sequence shown here is derived from an EMBL/GenBank/DDBJ whole genome shotgun (WGS) entry which is preliminary data.</text>
</comment>
<feature type="region of interest" description="Disordered" evidence="1">
    <location>
        <begin position="156"/>
        <end position="206"/>
    </location>
</feature>
<organism evidence="2">
    <name type="scientific">Tanacetum cinerariifolium</name>
    <name type="common">Dalmatian daisy</name>
    <name type="synonym">Chrysanthemum cinerariifolium</name>
    <dbReference type="NCBI Taxonomy" id="118510"/>
    <lineage>
        <taxon>Eukaryota</taxon>
        <taxon>Viridiplantae</taxon>
        <taxon>Streptophyta</taxon>
        <taxon>Embryophyta</taxon>
        <taxon>Tracheophyta</taxon>
        <taxon>Spermatophyta</taxon>
        <taxon>Magnoliopsida</taxon>
        <taxon>eudicotyledons</taxon>
        <taxon>Gunneridae</taxon>
        <taxon>Pentapetalae</taxon>
        <taxon>asterids</taxon>
        <taxon>campanulids</taxon>
        <taxon>Asterales</taxon>
        <taxon>Asteraceae</taxon>
        <taxon>Asteroideae</taxon>
        <taxon>Anthemideae</taxon>
        <taxon>Anthemidinae</taxon>
        <taxon>Tanacetum</taxon>
    </lineage>
</organism>
<feature type="non-terminal residue" evidence="2">
    <location>
        <position position="1"/>
    </location>
</feature>
<protein>
    <submittedName>
        <fullName evidence="2">Uncharacterized protein</fullName>
    </submittedName>
</protein>
<evidence type="ECO:0000256" key="1">
    <source>
        <dbReference type="SAM" id="MobiDB-lite"/>
    </source>
</evidence>
<reference evidence="2" key="1">
    <citation type="journal article" date="2019" name="Sci. Rep.">
        <title>Draft genome of Tanacetum cinerariifolium, the natural source of mosquito coil.</title>
        <authorList>
            <person name="Yamashiro T."/>
            <person name="Shiraishi A."/>
            <person name="Satake H."/>
            <person name="Nakayama K."/>
        </authorList>
    </citation>
    <scope>NUCLEOTIDE SEQUENCE</scope>
</reference>
<feature type="compositionally biased region" description="Basic and acidic residues" evidence="1">
    <location>
        <begin position="175"/>
        <end position="187"/>
    </location>
</feature>
<gene>
    <name evidence="2" type="ORF">Tci_883771</name>
</gene>
<dbReference type="AlphaFoldDB" id="A0A699TM35"/>
<accession>A0A699TM35</accession>